<dbReference type="EMBL" id="BMAW01021919">
    <property type="protein sequence ID" value="GFT75458.1"/>
    <property type="molecule type" value="Genomic_DNA"/>
</dbReference>
<sequence length="84" mass="9344">MRRMVEESLAEYRAADSPVNAIPGHSCLMRTKKHKMPTLLSTADGSVHSLLTYQHDWSNVESFLSAALVIAEIIPQTFTDINIS</sequence>
<evidence type="ECO:0000313" key="1">
    <source>
        <dbReference type="EMBL" id="GFT75458.1"/>
    </source>
</evidence>
<evidence type="ECO:0000313" key="2">
    <source>
        <dbReference type="Proteomes" id="UP000887013"/>
    </source>
</evidence>
<proteinExistence type="predicted"/>
<name>A0A8X6U352_NEPPI</name>
<protein>
    <submittedName>
        <fullName evidence="1">Uncharacterized protein</fullName>
    </submittedName>
</protein>
<dbReference type="AlphaFoldDB" id="A0A8X6U352"/>
<comment type="caution">
    <text evidence="1">The sequence shown here is derived from an EMBL/GenBank/DDBJ whole genome shotgun (WGS) entry which is preliminary data.</text>
</comment>
<keyword evidence="2" id="KW-1185">Reference proteome</keyword>
<accession>A0A8X6U352</accession>
<gene>
    <name evidence="1" type="ORF">NPIL_639641</name>
</gene>
<dbReference type="Proteomes" id="UP000887013">
    <property type="component" value="Unassembled WGS sequence"/>
</dbReference>
<reference evidence="1" key="1">
    <citation type="submission" date="2020-08" db="EMBL/GenBank/DDBJ databases">
        <title>Multicomponent nature underlies the extraordinary mechanical properties of spider dragline silk.</title>
        <authorList>
            <person name="Kono N."/>
            <person name="Nakamura H."/>
            <person name="Mori M."/>
            <person name="Yoshida Y."/>
            <person name="Ohtoshi R."/>
            <person name="Malay A.D."/>
            <person name="Moran D.A.P."/>
            <person name="Tomita M."/>
            <person name="Numata K."/>
            <person name="Arakawa K."/>
        </authorList>
    </citation>
    <scope>NUCLEOTIDE SEQUENCE</scope>
</reference>
<organism evidence="1 2">
    <name type="scientific">Nephila pilipes</name>
    <name type="common">Giant wood spider</name>
    <name type="synonym">Nephila maculata</name>
    <dbReference type="NCBI Taxonomy" id="299642"/>
    <lineage>
        <taxon>Eukaryota</taxon>
        <taxon>Metazoa</taxon>
        <taxon>Ecdysozoa</taxon>
        <taxon>Arthropoda</taxon>
        <taxon>Chelicerata</taxon>
        <taxon>Arachnida</taxon>
        <taxon>Araneae</taxon>
        <taxon>Araneomorphae</taxon>
        <taxon>Entelegynae</taxon>
        <taxon>Araneoidea</taxon>
        <taxon>Nephilidae</taxon>
        <taxon>Nephila</taxon>
    </lineage>
</organism>